<keyword evidence="1" id="KW-1133">Transmembrane helix</keyword>
<keyword evidence="3" id="KW-1185">Reference proteome</keyword>
<dbReference type="STRING" id="1121331.SAMN02745248_00262"/>
<dbReference type="Gene3D" id="1.10.1760.20">
    <property type="match status" value="1"/>
</dbReference>
<feature type="transmembrane region" description="Helical" evidence="1">
    <location>
        <begin position="23"/>
        <end position="47"/>
    </location>
</feature>
<proteinExistence type="predicted"/>
<dbReference type="InterPro" id="IPR024529">
    <property type="entry name" value="ECF_trnsprt_substrate-spec"/>
</dbReference>
<dbReference type="EMBL" id="FRAD01000003">
    <property type="protein sequence ID" value="SHJ48385.1"/>
    <property type="molecule type" value="Genomic_DNA"/>
</dbReference>
<gene>
    <name evidence="2" type="ORF">SAMN02745248_00262</name>
</gene>
<sequence length="183" mass="20633">MENSKKQGLFQAFKFSALEFKKVSSITGSALLSAINIIVTQFTITIIPKVLKIGFTFIPVGISAFLYGPVMSGLILAFLDIIKFLIHPTGPFFMGFTLNEFLGGFIMGIFLYKKPVSIWRVFYAKLSVNVIVNILLTPIWLRMMYGNAYAIYSTMRIVKNLAILPLETFILYIILKNISVLKK</sequence>
<accession>A0A1M6JNR0</accession>
<keyword evidence="1" id="KW-0812">Transmembrane</keyword>
<dbReference type="RefSeq" id="WP_072901432.1">
    <property type="nucleotide sequence ID" value="NZ_FRAD01000003.1"/>
</dbReference>
<dbReference type="Proteomes" id="UP000183952">
    <property type="component" value="Unassembled WGS sequence"/>
</dbReference>
<keyword evidence="1" id="KW-0472">Membrane</keyword>
<dbReference type="Pfam" id="PF12822">
    <property type="entry name" value="ECF_trnsprt"/>
    <property type="match status" value="1"/>
</dbReference>
<evidence type="ECO:0000313" key="2">
    <source>
        <dbReference type="EMBL" id="SHJ48385.1"/>
    </source>
</evidence>
<dbReference type="OrthoDB" id="4624at2"/>
<feature type="transmembrane region" description="Helical" evidence="1">
    <location>
        <begin position="91"/>
        <end position="112"/>
    </location>
</feature>
<dbReference type="AlphaFoldDB" id="A0A1M6JNR0"/>
<evidence type="ECO:0000313" key="3">
    <source>
        <dbReference type="Proteomes" id="UP000183952"/>
    </source>
</evidence>
<dbReference type="GO" id="GO:0022857">
    <property type="term" value="F:transmembrane transporter activity"/>
    <property type="evidence" value="ECO:0007669"/>
    <property type="project" value="InterPro"/>
</dbReference>
<feature type="transmembrane region" description="Helical" evidence="1">
    <location>
        <begin position="157"/>
        <end position="175"/>
    </location>
</feature>
<evidence type="ECO:0000256" key="1">
    <source>
        <dbReference type="SAM" id="Phobius"/>
    </source>
</evidence>
<dbReference type="NCBIfam" id="TIGR04518">
    <property type="entry name" value="ECF_S_folT_fam"/>
    <property type="match status" value="1"/>
</dbReference>
<feature type="transmembrane region" description="Helical" evidence="1">
    <location>
        <begin position="118"/>
        <end position="136"/>
    </location>
</feature>
<name>A0A1M6JNR0_9CLOT</name>
<dbReference type="InterPro" id="IPR030949">
    <property type="entry name" value="ECF_S_folate_fam"/>
</dbReference>
<feature type="transmembrane region" description="Helical" evidence="1">
    <location>
        <begin position="53"/>
        <end position="79"/>
    </location>
</feature>
<protein>
    <submittedName>
        <fullName evidence="2">ECF transporter S component, folate family</fullName>
    </submittedName>
</protein>
<organism evidence="2 3">
    <name type="scientific">Hathewaya proteolytica DSM 3090</name>
    <dbReference type="NCBI Taxonomy" id="1121331"/>
    <lineage>
        <taxon>Bacteria</taxon>
        <taxon>Bacillati</taxon>
        <taxon>Bacillota</taxon>
        <taxon>Clostridia</taxon>
        <taxon>Eubacteriales</taxon>
        <taxon>Clostridiaceae</taxon>
        <taxon>Hathewaya</taxon>
    </lineage>
</organism>
<reference evidence="2 3" key="1">
    <citation type="submission" date="2016-11" db="EMBL/GenBank/DDBJ databases">
        <authorList>
            <person name="Jaros S."/>
            <person name="Januszkiewicz K."/>
            <person name="Wedrychowicz H."/>
        </authorList>
    </citation>
    <scope>NUCLEOTIDE SEQUENCE [LARGE SCALE GENOMIC DNA]</scope>
    <source>
        <strain evidence="2 3">DSM 3090</strain>
    </source>
</reference>